<name>A2EWG0_TRIV3</name>
<evidence type="ECO:0000256" key="1">
    <source>
        <dbReference type="SAM" id="Coils"/>
    </source>
</evidence>
<gene>
    <name evidence="3" type="ORF">TVAG_325590</name>
</gene>
<keyword evidence="1" id="KW-0175">Coiled coil</keyword>
<organism evidence="3 4">
    <name type="scientific">Trichomonas vaginalis (strain ATCC PRA-98 / G3)</name>
    <dbReference type="NCBI Taxonomy" id="412133"/>
    <lineage>
        <taxon>Eukaryota</taxon>
        <taxon>Metamonada</taxon>
        <taxon>Parabasalia</taxon>
        <taxon>Trichomonadida</taxon>
        <taxon>Trichomonadidae</taxon>
        <taxon>Trichomonas</taxon>
    </lineage>
</organism>
<protein>
    <submittedName>
        <fullName evidence="3">Uncharacterized protein</fullName>
    </submittedName>
</protein>
<evidence type="ECO:0000313" key="4">
    <source>
        <dbReference type="Proteomes" id="UP000001542"/>
    </source>
</evidence>
<feature type="compositionally biased region" description="Polar residues" evidence="2">
    <location>
        <begin position="1"/>
        <end position="11"/>
    </location>
</feature>
<sequence length="724" mass="82753">MRRNNLSNSPSLRPKPKWNQISPRRSDSKPKNNNQTLENSPKHAYSAEEGRPSIVKYGNYFSDLLKSIGAIRSIPQNSLQEIIKSVRLTKSTGETIIKGNTYKTNQSKCNTFWTNWKSIDSSIIREFNSQLTRIRNVCFKYFRSLRTVINDSHNNILSDQSANNQQITSILDKLLDTVDELESTAETIFDIKINNPQYSEEEVDKFVSKVKQTQKDIGTTYKPALVGNTSLGTKPISTQATADLRGIIQALNDMKELQNCSKQINNKLSDIYEELRKMISGADSVPPPQEIIKSPQVSVKVDIPVSKQTKQSAAKASQSSNDDDSIQSLKSRLNISKNSIIQLNNEIASSQQSLGQEKNSLQRAKQNFGKRQKEFINAKTDLQETNEKIKSLQQEKAELLKKIDSLKESLEEKPKSVEKTQELEEVIADSENLKSQLIVAYDQMLTTTDTYKELECEYETLIKQLKSDNLPLYETNKELRQKLSKILSQNLDERFELLNLSAIRDRVQSGVLSNQPTKIETSKKRLKQLRSELDEKIAEYTTKRNCEDALVIERFTLKSLTMPRDEELLQKLGRVRTEFDNICDTTVPRRSESEMNELETLIMRFDSRLYRTRNSMMKDPPNEAAEEVKLLNEEIEHLKKRYLAACNWNVELSNNDMKEQARALSLKVQLAALNKKLQNPSFNDKEYISSFIEALTKEVQQVSELCEDVNTSVAELSQYVGSTP</sequence>
<dbReference type="RefSeq" id="XP_001315210.1">
    <property type="nucleotide sequence ID" value="XM_001315175.1"/>
</dbReference>
<feature type="region of interest" description="Disordered" evidence="2">
    <location>
        <begin position="1"/>
        <end position="47"/>
    </location>
</feature>
<dbReference type="Proteomes" id="UP000001542">
    <property type="component" value="Unassembled WGS sequence"/>
</dbReference>
<dbReference type="AlphaFoldDB" id="A2EWG0"/>
<accession>A2EWG0</accession>
<dbReference type="KEGG" id="tva:4760822"/>
<dbReference type="SMR" id="A2EWG0"/>
<dbReference type="EMBL" id="DS113518">
    <property type="protein sequence ID" value="EAY02987.1"/>
    <property type="molecule type" value="Genomic_DNA"/>
</dbReference>
<evidence type="ECO:0000256" key="2">
    <source>
        <dbReference type="SAM" id="MobiDB-lite"/>
    </source>
</evidence>
<proteinExistence type="predicted"/>
<reference evidence="3" key="1">
    <citation type="submission" date="2006-10" db="EMBL/GenBank/DDBJ databases">
        <authorList>
            <person name="Amadeo P."/>
            <person name="Zhao Q."/>
            <person name="Wortman J."/>
            <person name="Fraser-Liggett C."/>
            <person name="Carlton J."/>
        </authorList>
    </citation>
    <scope>NUCLEOTIDE SEQUENCE</scope>
    <source>
        <strain evidence="3">G3</strain>
    </source>
</reference>
<dbReference type="InParanoid" id="A2EWG0"/>
<dbReference type="VEuPathDB" id="TrichDB:TVAGG3_0876960"/>
<dbReference type="VEuPathDB" id="TrichDB:TVAG_325590"/>
<keyword evidence="4" id="KW-1185">Reference proteome</keyword>
<feature type="coiled-coil region" evidence="1">
    <location>
        <begin position="326"/>
        <end position="409"/>
    </location>
</feature>
<reference evidence="3" key="2">
    <citation type="journal article" date="2007" name="Science">
        <title>Draft genome sequence of the sexually transmitted pathogen Trichomonas vaginalis.</title>
        <authorList>
            <person name="Carlton J.M."/>
            <person name="Hirt R.P."/>
            <person name="Silva J.C."/>
            <person name="Delcher A.L."/>
            <person name="Schatz M."/>
            <person name="Zhao Q."/>
            <person name="Wortman J.R."/>
            <person name="Bidwell S.L."/>
            <person name="Alsmark U.C.M."/>
            <person name="Besteiro S."/>
            <person name="Sicheritz-Ponten T."/>
            <person name="Noel C.J."/>
            <person name="Dacks J.B."/>
            <person name="Foster P.G."/>
            <person name="Simillion C."/>
            <person name="Van de Peer Y."/>
            <person name="Miranda-Saavedra D."/>
            <person name="Barton G.J."/>
            <person name="Westrop G.D."/>
            <person name="Mueller S."/>
            <person name="Dessi D."/>
            <person name="Fiori P.L."/>
            <person name="Ren Q."/>
            <person name="Paulsen I."/>
            <person name="Zhang H."/>
            <person name="Bastida-Corcuera F.D."/>
            <person name="Simoes-Barbosa A."/>
            <person name="Brown M.T."/>
            <person name="Hayes R.D."/>
            <person name="Mukherjee M."/>
            <person name="Okumura C.Y."/>
            <person name="Schneider R."/>
            <person name="Smith A.J."/>
            <person name="Vanacova S."/>
            <person name="Villalvazo M."/>
            <person name="Haas B.J."/>
            <person name="Pertea M."/>
            <person name="Feldblyum T.V."/>
            <person name="Utterback T.R."/>
            <person name="Shu C.L."/>
            <person name="Osoegawa K."/>
            <person name="de Jong P.J."/>
            <person name="Hrdy I."/>
            <person name="Horvathova L."/>
            <person name="Zubacova Z."/>
            <person name="Dolezal P."/>
            <person name="Malik S.B."/>
            <person name="Logsdon J.M. Jr."/>
            <person name="Henze K."/>
            <person name="Gupta A."/>
            <person name="Wang C.C."/>
            <person name="Dunne R.L."/>
            <person name="Upcroft J.A."/>
            <person name="Upcroft P."/>
            <person name="White O."/>
            <person name="Salzberg S.L."/>
            <person name="Tang P."/>
            <person name="Chiu C.-H."/>
            <person name="Lee Y.-S."/>
            <person name="Embley T.M."/>
            <person name="Coombs G.H."/>
            <person name="Mottram J.C."/>
            <person name="Tachezy J."/>
            <person name="Fraser-Liggett C.M."/>
            <person name="Johnson P.J."/>
        </authorList>
    </citation>
    <scope>NUCLEOTIDE SEQUENCE [LARGE SCALE GENOMIC DNA]</scope>
    <source>
        <strain evidence="3">G3</strain>
    </source>
</reference>
<evidence type="ECO:0000313" key="3">
    <source>
        <dbReference type="EMBL" id="EAY02987.1"/>
    </source>
</evidence>